<dbReference type="Pfam" id="PF14207">
    <property type="entry name" value="DpnD-PcfM"/>
    <property type="match status" value="1"/>
</dbReference>
<keyword evidence="3" id="KW-1185">Reference proteome</keyword>
<protein>
    <recommendedName>
        <fullName evidence="1">DpnD/PcfM-like C-terminal domain-containing protein</fullName>
    </recommendedName>
</protein>
<sequence>MIYKVEILETLRKVVKVEAESPAKAREIVCERWCNGDYVLGEDDFYDVEFEPFESYEQGADGV</sequence>
<organism evidence="2 3">
    <name type="scientific">Sodaliphilus pleomorphus</name>
    <dbReference type="NCBI Taxonomy" id="2606626"/>
    <lineage>
        <taxon>Bacteria</taxon>
        <taxon>Pseudomonadati</taxon>
        <taxon>Bacteroidota</taxon>
        <taxon>Bacteroidia</taxon>
        <taxon>Bacteroidales</taxon>
        <taxon>Muribaculaceae</taxon>
        <taxon>Sodaliphilus</taxon>
    </lineage>
</organism>
<evidence type="ECO:0000313" key="2">
    <source>
        <dbReference type="EMBL" id="MSS16817.1"/>
    </source>
</evidence>
<reference evidence="2 3" key="1">
    <citation type="submission" date="2019-08" db="EMBL/GenBank/DDBJ databases">
        <title>In-depth cultivation of the pig gut microbiome towards novel bacterial diversity and tailored functional studies.</title>
        <authorList>
            <person name="Wylensek D."/>
            <person name="Hitch T.C.A."/>
            <person name="Clavel T."/>
        </authorList>
    </citation>
    <scope>NUCLEOTIDE SEQUENCE [LARGE SCALE GENOMIC DNA]</scope>
    <source>
        <strain evidence="2 3">Oil-RF-744-WCA-WT-10</strain>
    </source>
</reference>
<evidence type="ECO:0000259" key="1">
    <source>
        <dbReference type="Pfam" id="PF14207"/>
    </source>
</evidence>
<accession>A0A6L5XAX9</accession>
<dbReference type="EMBL" id="VULT01000004">
    <property type="protein sequence ID" value="MSS16817.1"/>
    <property type="molecule type" value="Genomic_DNA"/>
</dbReference>
<proteinExistence type="predicted"/>
<feature type="domain" description="DpnD/PcfM-like C-terminal" evidence="1">
    <location>
        <begin position="3"/>
        <end position="48"/>
    </location>
</feature>
<dbReference type="Proteomes" id="UP000483362">
    <property type="component" value="Unassembled WGS sequence"/>
</dbReference>
<comment type="caution">
    <text evidence="2">The sequence shown here is derived from an EMBL/GenBank/DDBJ whole genome shotgun (WGS) entry which is preliminary data.</text>
</comment>
<gene>
    <name evidence="2" type="ORF">FYJ29_03420</name>
</gene>
<dbReference type="InterPro" id="IPR025575">
    <property type="entry name" value="DpnD/PcfM_C"/>
</dbReference>
<dbReference type="RefSeq" id="WP_154328281.1">
    <property type="nucleotide sequence ID" value="NZ_CP045696.1"/>
</dbReference>
<evidence type="ECO:0000313" key="3">
    <source>
        <dbReference type="Proteomes" id="UP000483362"/>
    </source>
</evidence>
<name>A0A6L5XAX9_9BACT</name>
<dbReference type="AlphaFoldDB" id="A0A6L5XAX9"/>